<gene>
    <name evidence="2" type="ORF">Ahu01nite_096180</name>
</gene>
<evidence type="ECO:0000313" key="2">
    <source>
        <dbReference type="EMBL" id="GIE26516.1"/>
    </source>
</evidence>
<feature type="region of interest" description="Disordered" evidence="1">
    <location>
        <begin position="1"/>
        <end position="23"/>
    </location>
</feature>
<protein>
    <recommendedName>
        <fullName evidence="4">SUKH superfamily protein</fullName>
    </recommendedName>
</protein>
<dbReference type="Proteomes" id="UP000603200">
    <property type="component" value="Unassembled WGS sequence"/>
</dbReference>
<dbReference type="SUPFAM" id="SSF160631">
    <property type="entry name" value="SMI1/KNR4-like"/>
    <property type="match status" value="1"/>
</dbReference>
<dbReference type="RefSeq" id="WP_203843418.1">
    <property type="nucleotide sequence ID" value="NZ_BAAATV010000036.1"/>
</dbReference>
<comment type="caution">
    <text evidence="2">The sequence shown here is derived from an EMBL/GenBank/DDBJ whole genome shotgun (WGS) entry which is preliminary data.</text>
</comment>
<keyword evidence="3" id="KW-1185">Reference proteome</keyword>
<dbReference type="InterPro" id="IPR037883">
    <property type="entry name" value="Knr4/Smi1-like_sf"/>
</dbReference>
<organism evidence="2 3">
    <name type="scientific">Winogradskya humida</name>
    <dbReference type="NCBI Taxonomy" id="113566"/>
    <lineage>
        <taxon>Bacteria</taxon>
        <taxon>Bacillati</taxon>
        <taxon>Actinomycetota</taxon>
        <taxon>Actinomycetes</taxon>
        <taxon>Micromonosporales</taxon>
        <taxon>Micromonosporaceae</taxon>
        <taxon>Winogradskya</taxon>
    </lineage>
</organism>
<reference evidence="2 3" key="1">
    <citation type="submission" date="2021-01" db="EMBL/GenBank/DDBJ databases">
        <title>Whole genome shotgun sequence of Actinoplanes humidus NBRC 14915.</title>
        <authorList>
            <person name="Komaki H."/>
            <person name="Tamura T."/>
        </authorList>
    </citation>
    <scope>NUCLEOTIDE SEQUENCE [LARGE SCALE GENOMIC DNA]</scope>
    <source>
        <strain evidence="2 3">NBRC 14915</strain>
    </source>
</reference>
<name>A0ABQ4A6L9_9ACTN</name>
<evidence type="ECO:0000256" key="1">
    <source>
        <dbReference type="SAM" id="MobiDB-lite"/>
    </source>
</evidence>
<dbReference type="EMBL" id="BOMN01000145">
    <property type="protein sequence ID" value="GIE26516.1"/>
    <property type="molecule type" value="Genomic_DNA"/>
</dbReference>
<proteinExistence type="predicted"/>
<evidence type="ECO:0000313" key="3">
    <source>
        <dbReference type="Proteomes" id="UP000603200"/>
    </source>
</evidence>
<sequence>MNGHVERLTRAVAPPPRQEPLPDWAGVESTLGFGLPGDYKELVDVYGPGKFDDFLAILQPHHEVQRLDLLHSVKETAELLEAYESSGETLPAPADRLLAVGLTDNGDTLYWLRDPLESPDQWRVAVNAARDFDEWFVFEGCLSDFLAAVLSRELVVPVLADDFPYPDKTPVYLPD</sequence>
<evidence type="ECO:0008006" key="4">
    <source>
        <dbReference type="Google" id="ProtNLM"/>
    </source>
</evidence>
<accession>A0ABQ4A6L9</accession>